<keyword evidence="3" id="KW-1185">Reference proteome</keyword>
<evidence type="ECO:0000313" key="3">
    <source>
        <dbReference type="Proteomes" id="UP001054252"/>
    </source>
</evidence>
<feature type="region of interest" description="Disordered" evidence="1">
    <location>
        <begin position="226"/>
        <end position="263"/>
    </location>
</feature>
<sequence>MEANICDINHLDAGDAGVLLPPRKRLLAGFKKQSSNGNGVLDQPTVAKPSPPSPSSSTYSTLSDSNIHLNNLLSSCLNSANLSPEEILEASRSAAIAAAKVAEAARAAAEEKAAIAAKAVAAAKSALDLVASFSEETMNKDRYLKKNKLKKHVAVQLLYKKHQPIENHRTDEDLARRLHQVMNSSPRISKNPSSSEWKGHKNRRPKIFPKEKTKLCNGDILLGRSLPSTSNGHAVAGEIDSEDSTPDISLKADENEAKYEKTGRPELVNGEAESSNSKEKACEDACSPGKKRGRVKLKKLPLSICSFRDQVNPKEDMVAKSNPLTEKNVGNPTAGCKPLFSMEPSADGAISIEAPPIWKCQEFKTPACIKQNKVMQS</sequence>
<feature type="region of interest" description="Disordered" evidence="1">
    <location>
        <begin position="183"/>
        <end position="208"/>
    </location>
</feature>
<proteinExistence type="predicted"/>
<organism evidence="2 3">
    <name type="scientific">Rubroshorea leprosula</name>
    <dbReference type="NCBI Taxonomy" id="152421"/>
    <lineage>
        <taxon>Eukaryota</taxon>
        <taxon>Viridiplantae</taxon>
        <taxon>Streptophyta</taxon>
        <taxon>Embryophyta</taxon>
        <taxon>Tracheophyta</taxon>
        <taxon>Spermatophyta</taxon>
        <taxon>Magnoliopsida</taxon>
        <taxon>eudicotyledons</taxon>
        <taxon>Gunneridae</taxon>
        <taxon>Pentapetalae</taxon>
        <taxon>rosids</taxon>
        <taxon>malvids</taxon>
        <taxon>Malvales</taxon>
        <taxon>Dipterocarpaceae</taxon>
        <taxon>Rubroshorea</taxon>
    </lineage>
</organism>
<comment type="caution">
    <text evidence="2">The sequence shown here is derived from an EMBL/GenBank/DDBJ whole genome shotgun (WGS) entry which is preliminary data.</text>
</comment>
<feature type="region of interest" description="Disordered" evidence="1">
    <location>
        <begin position="34"/>
        <end position="61"/>
    </location>
</feature>
<feature type="compositionally biased region" description="Basic and acidic residues" evidence="1">
    <location>
        <begin position="250"/>
        <end position="263"/>
    </location>
</feature>
<dbReference type="EMBL" id="BPVZ01000058">
    <property type="protein sequence ID" value="GKV21892.1"/>
    <property type="molecule type" value="Genomic_DNA"/>
</dbReference>
<dbReference type="AlphaFoldDB" id="A0AAV5KBD3"/>
<protein>
    <submittedName>
        <fullName evidence="2">Uncharacterized protein</fullName>
    </submittedName>
</protein>
<dbReference type="Proteomes" id="UP001054252">
    <property type="component" value="Unassembled WGS sequence"/>
</dbReference>
<gene>
    <name evidence="2" type="ORF">SLEP1_g31823</name>
</gene>
<evidence type="ECO:0000313" key="2">
    <source>
        <dbReference type="EMBL" id="GKV21892.1"/>
    </source>
</evidence>
<evidence type="ECO:0000256" key="1">
    <source>
        <dbReference type="SAM" id="MobiDB-lite"/>
    </source>
</evidence>
<dbReference type="PANTHER" id="PTHR35477:SF1">
    <property type="entry name" value="OS06G0728500 PROTEIN"/>
    <property type="match status" value="1"/>
</dbReference>
<accession>A0AAV5KBD3</accession>
<feature type="compositionally biased region" description="Low complexity" evidence="1">
    <location>
        <begin position="183"/>
        <end position="195"/>
    </location>
</feature>
<reference evidence="2 3" key="1">
    <citation type="journal article" date="2021" name="Commun. Biol.">
        <title>The genome of Shorea leprosula (Dipterocarpaceae) highlights the ecological relevance of drought in aseasonal tropical rainforests.</title>
        <authorList>
            <person name="Ng K.K.S."/>
            <person name="Kobayashi M.J."/>
            <person name="Fawcett J.A."/>
            <person name="Hatakeyama M."/>
            <person name="Paape T."/>
            <person name="Ng C.H."/>
            <person name="Ang C.C."/>
            <person name="Tnah L.H."/>
            <person name="Lee C.T."/>
            <person name="Nishiyama T."/>
            <person name="Sese J."/>
            <person name="O'Brien M.J."/>
            <person name="Copetti D."/>
            <person name="Mohd Noor M.I."/>
            <person name="Ong R.C."/>
            <person name="Putra M."/>
            <person name="Sireger I.Z."/>
            <person name="Indrioko S."/>
            <person name="Kosugi Y."/>
            <person name="Izuno A."/>
            <person name="Isagi Y."/>
            <person name="Lee S.L."/>
            <person name="Shimizu K.K."/>
        </authorList>
    </citation>
    <scope>NUCLEOTIDE SEQUENCE [LARGE SCALE GENOMIC DNA]</scope>
    <source>
        <strain evidence="2">214</strain>
    </source>
</reference>
<name>A0AAV5KBD3_9ROSI</name>
<dbReference type="PANTHER" id="PTHR35477">
    <property type="entry name" value="OS06G0728500 PROTEIN"/>
    <property type="match status" value="1"/>
</dbReference>